<dbReference type="InterPro" id="IPR013087">
    <property type="entry name" value="Znf_C2H2_type"/>
</dbReference>
<feature type="compositionally biased region" description="Low complexity" evidence="1">
    <location>
        <begin position="1"/>
        <end position="15"/>
    </location>
</feature>
<feature type="region of interest" description="Disordered" evidence="1">
    <location>
        <begin position="64"/>
        <end position="121"/>
    </location>
</feature>
<dbReference type="SMART" id="SM00355">
    <property type="entry name" value="ZnF_C2H2"/>
    <property type="match status" value="2"/>
</dbReference>
<dbReference type="EMBL" id="JAVHJL010000003">
    <property type="protein sequence ID" value="KAK6507954.1"/>
    <property type="molecule type" value="Genomic_DNA"/>
</dbReference>
<organism evidence="3 4">
    <name type="scientific">Arthrobotrys musiformis</name>
    <dbReference type="NCBI Taxonomy" id="47236"/>
    <lineage>
        <taxon>Eukaryota</taxon>
        <taxon>Fungi</taxon>
        <taxon>Dikarya</taxon>
        <taxon>Ascomycota</taxon>
        <taxon>Pezizomycotina</taxon>
        <taxon>Orbiliomycetes</taxon>
        <taxon>Orbiliales</taxon>
        <taxon>Orbiliaceae</taxon>
        <taxon>Arthrobotrys</taxon>
    </lineage>
</organism>
<feature type="region of interest" description="Disordered" evidence="1">
    <location>
        <begin position="242"/>
        <end position="317"/>
    </location>
</feature>
<name>A0AAV9WIJ4_9PEZI</name>
<feature type="compositionally biased region" description="Acidic residues" evidence="1">
    <location>
        <begin position="145"/>
        <end position="155"/>
    </location>
</feature>
<dbReference type="GO" id="GO:0030687">
    <property type="term" value="C:preribosome, large subunit precursor"/>
    <property type="evidence" value="ECO:0007669"/>
    <property type="project" value="TreeGrafter"/>
</dbReference>
<gene>
    <name evidence="3" type="ORF">TWF481_006374</name>
</gene>
<reference evidence="3 4" key="1">
    <citation type="submission" date="2023-08" db="EMBL/GenBank/DDBJ databases">
        <authorList>
            <person name="Palmer J.M."/>
        </authorList>
    </citation>
    <scope>NUCLEOTIDE SEQUENCE [LARGE SCALE GENOMIC DNA]</scope>
    <source>
        <strain evidence="3 4">TWF481</strain>
    </source>
</reference>
<comment type="caution">
    <text evidence="3">The sequence shown here is derived from an EMBL/GenBank/DDBJ whole genome shotgun (WGS) entry which is preliminary data.</text>
</comment>
<feature type="domain" description="C2H2-type" evidence="2">
    <location>
        <begin position="30"/>
        <end position="52"/>
    </location>
</feature>
<proteinExistence type="predicted"/>
<dbReference type="PROSITE" id="PS00028">
    <property type="entry name" value="ZINC_FINGER_C2H2_1"/>
    <property type="match status" value="1"/>
</dbReference>
<accession>A0AAV9WIJ4</accession>
<dbReference type="GO" id="GO:0042273">
    <property type="term" value="P:ribosomal large subunit biogenesis"/>
    <property type="evidence" value="ECO:0007669"/>
    <property type="project" value="TreeGrafter"/>
</dbReference>
<dbReference type="PANTHER" id="PTHR13182:SF8">
    <property type="entry name" value="CYTOPLASMIC 60S SUBUNIT BIOGENESIS FACTOR ZNF622"/>
    <property type="match status" value="1"/>
</dbReference>
<sequence length="385" mass="43273">MPPDATATATGADAPESPSNYIAPSKNYICSTCQITFKNGPEQRVHMKEPWHVYNIRRRMDSLPPIPLDTFQTQVEKGDISSKKKGKSRSIRSRTPSEKSASEPELSSPSEEEPEEIEENPSPFDCLFCNQTFPPAYKIPENLEEAEDKEEDERAEQEALQQNLSHMQKSHSFSLPTSSKVIDLPTLISYLATEIKLWHECLYCGATKPSMKSVQSHMRDKSHCRINLDREPELLEFWEDESVDDSTELKGSGDEMIGASGRVIGSKNTASAAKKASRKRITPASLPKTLPSSDPSDTPEPQQGPPRPQLSSSRQLARRDEMSLIGLSVQQRQALVLAEKKAQRSEAVARRAREWVYARGANSQKFDQLDNQMKWGKQNHKLLPR</sequence>
<feature type="compositionally biased region" description="Polar residues" evidence="1">
    <location>
        <begin position="290"/>
        <end position="301"/>
    </location>
</feature>
<feature type="compositionally biased region" description="Acidic residues" evidence="1">
    <location>
        <begin position="110"/>
        <end position="119"/>
    </location>
</feature>
<dbReference type="InterPro" id="IPR040025">
    <property type="entry name" value="Znf622/Rei1/Reh1"/>
</dbReference>
<feature type="compositionally biased region" description="Basic residues" evidence="1">
    <location>
        <begin position="83"/>
        <end position="92"/>
    </location>
</feature>
<dbReference type="AlphaFoldDB" id="A0AAV9WIJ4"/>
<dbReference type="Pfam" id="PF12756">
    <property type="entry name" value="zf-C2H2_2"/>
    <property type="match status" value="1"/>
</dbReference>
<protein>
    <recommendedName>
        <fullName evidence="2">C2H2-type domain-containing protein</fullName>
    </recommendedName>
</protein>
<dbReference type="Proteomes" id="UP001370758">
    <property type="component" value="Unassembled WGS sequence"/>
</dbReference>
<dbReference type="InterPro" id="IPR041661">
    <property type="entry name" value="ZN622/Rei1/Reh1_Znf-C2H2"/>
</dbReference>
<evidence type="ECO:0000256" key="1">
    <source>
        <dbReference type="SAM" id="MobiDB-lite"/>
    </source>
</evidence>
<evidence type="ECO:0000313" key="3">
    <source>
        <dbReference type="EMBL" id="KAK6507954.1"/>
    </source>
</evidence>
<evidence type="ECO:0000313" key="4">
    <source>
        <dbReference type="Proteomes" id="UP001370758"/>
    </source>
</evidence>
<feature type="region of interest" description="Disordered" evidence="1">
    <location>
        <begin position="145"/>
        <end position="171"/>
    </location>
</feature>
<keyword evidence="4" id="KW-1185">Reference proteome</keyword>
<feature type="region of interest" description="Disordered" evidence="1">
    <location>
        <begin position="1"/>
        <end position="21"/>
    </location>
</feature>
<dbReference type="PANTHER" id="PTHR13182">
    <property type="entry name" value="ZINC FINGER PROTEIN 622"/>
    <property type="match status" value="1"/>
</dbReference>
<evidence type="ECO:0000259" key="2">
    <source>
        <dbReference type="PROSITE" id="PS00028"/>
    </source>
</evidence>